<dbReference type="RefSeq" id="WP_205122140.1">
    <property type="nucleotide sequence ID" value="NZ_JAFBCM010000001.1"/>
</dbReference>
<reference evidence="3" key="1">
    <citation type="journal article" date="2019" name="Int. J. Syst. Evol. Microbiol.">
        <title>The Global Catalogue of Microorganisms (GCM) 10K type strain sequencing project: providing services to taxonomists for standard genome sequencing and annotation.</title>
        <authorList>
            <consortium name="The Broad Institute Genomics Platform"/>
            <consortium name="The Broad Institute Genome Sequencing Center for Infectious Disease"/>
            <person name="Wu L."/>
            <person name="Ma J."/>
        </authorList>
    </citation>
    <scope>NUCLEOTIDE SEQUENCE [LARGE SCALE GENOMIC DNA]</scope>
    <source>
        <strain evidence="3">CGMCC 4.7241</strain>
    </source>
</reference>
<accession>A0ABV7Y300</accession>
<feature type="domain" description="Putative zinc-finger" evidence="1">
    <location>
        <begin position="11"/>
        <end position="44"/>
    </location>
</feature>
<evidence type="ECO:0000313" key="2">
    <source>
        <dbReference type="EMBL" id="MFC3759467.1"/>
    </source>
</evidence>
<protein>
    <submittedName>
        <fullName evidence="2">Mycothiol system anti-sigma-R factor</fullName>
    </submittedName>
</protein>
<comment type="caution">
    <text evidence="2">The sequence shown here is derived from an EMBL/GenBank/DDBJ whole genome shotgun (WGS) entry which is preliminary data.</text>
</comment>
<proteinExistence type="predicted"/>
<gene>
    <name evidence="2" type="primary">rsrA</name>
    <name evidence="2" type="ORF">ACFOUW_01325</name>
</gene>
<dbReference type="InterPro" id="IPR024020">
    <property type="entry name" value="Anit_sigma_mycothiol_RsrA"/>
</dbReference>
<keyword evidence="3" id="KW-1185">Reference proteome</keyword>
<evidence type="ECO:0000259" key="1">
    <source>
        <dbReference type="Pfam" id="PF13490"/>
    </source>
</evidence>
<sequence>MCSDKPHDVDCAEVLERVFVFLDHEMDDADTERVRNHLNECSPCLEKYDLEELVKQLVHRSCCSDKAPDELRQKVLMRIRATHVEITTQIRQ</sequence>
<dbReference type="NCBIfam" id="TIGR03988">
    <property type="entry name" value="antisig_RsrA"/>
    <property type="match status" value="1"/>
</dbReference>
<dbReference type="InterPro" id="IPR027383">
    <property type="entry name" value="Znf_put"/>
</dbReference>
<dbReference type="Pfam" id="PF13490">
    <property type="entry name" value="zf-HC2"/>
    <property type="match status" value="1"/>
</dbReference>
<evidence type="ECO:0000313" key="3">
    <source>
        <dbReference type="Proteomes" id="UP001595699"/>
    </source>
</evidence>
<dbReference type="Proteomes" id="UP001595699">
    <property type="component" value="Unassembled WGS sequence"/>
</dbReference>
<dbReference type="EMBL" id="JBHRZH010000001">
    <property type="protein sequence ID" value="MFC3759467.1"/>
    <property type="molecule type" value="Genomic_DNA"/>
</dbReference>
<name>A0ABV7Y300_9ACTN</name>
<organism evidence="2 3">
    <name type="scientific">Tenggerimyces flavus</name>
    <dbReference type="NCBI Taxonomy" id="1708749"/>
    <lineage>
        <taxon>Bacteria</taxon>
        <taxon>Bacillati</taxon>
        <taxon>Actinomycetota</taxon>
        <taxon>Actinomycetes</taxon>
        <taxon>Propionibacteriales</taxon>
        <taxon>Nocardioidaceae</taxon>
        <taxon>Tenggerimyces</taxon>
    </lineage>
</organism>